<feature type="transmembrane region" description="Helical" evidence="1">
    <location>
        <begin position="271"/>
        <end position="290"/>
    </location>
</feature>
<evidence type="ECO:0000259" key="2">
    <source>
        <dbReference type="Pfam" id="PF13968"/>
    </source>
</evidence>
<dbReference type="Pfam" id="PF13968">
    <property type="entry name" value="DUF4220"/>
    <property type="match status" value="1"/>
</dbReference>
<protein>
    <recommendedName>
        <fullName evidence="2">DUF4220 domain-containing protein</fullName>
    </recommendedName>
</protein>
<feature type="transmembrane region" description="Helical" evidence="1">
    <location>
        <begin position="242"/>
        <end position="259"/>
    </location>
</feature>
<evidence type="ECO:0000313" key="4">
    <source>
        <dbReference type="Proteomes" id="UP001054889"/>
    </source>
</evidence>
<dbReference type="EMBL" id="BQKI01000096">
    <property type="protein sequence ID" value="GJN38411.1"/>
    <property type="molecule type" value="Genomic_DNA"/>
</dbReference>
<organism evidence="3 4">
    <name type="scientific">Eleusine coracana subsp. coracana</name>
    <dbReference type="NCBI Taxonomy" id="191504"/>
    <lineage>
        <taxon>Eukaryota</taxon>
        <taxon>Viridiplantae</taxon>
        <taxon>Streptophyta</taxon>
        <taxon>Embryophyta</taxon>
        <taxon>Tracheophyta</taxon>
        <taxon>Spermatophyta</taxon>
        <taxon>Magnoliopsida</taxon>
        <taxon>Liliopsida</taxon>
        <taxon>Poales</taxon>
        <taxon>Poaceae</taxon>
        <taxon>PACMAD clade</taxon>
        <taxon>Chloridoideae</taxon>
        <taxon>Cynodonteae</taxon>
        <taxon>Eleusininae</taxon>
        <taxon>Eleusine</taxon>
    </lineage>
</organism>
<proteinExistence type="predicted"/>
<dbReference type="InterPro" id="IPR007658">
    <property type="entry name" value="DUF594"/>
</dbReference>
<feature type="transmembrane region" description="Helical" evidence="1">
    <location>
        <begin position="302"/>
        <end position="332"/>
    </location>
</feature>
<feature type="domain" description="DUF4220" evidence="2">
    <location>
        <begin position="48"/>
        <end position="385"/>
    </location>
</feature>
<feature type="transmembrane region" description="Helical" evidence="1">
    <location>
        <begin position="46"/>
        <end position="67"/>
    </location>
</feature>
<reference evidence="3" key="1">
    <citation type="journal article" date="2018" name="DNA Res.">
        <title>Multiple hybrid de novo genome assembly of finger millet, an orphan allotetraploid crop.</title>
        <authorList>
            <person name="Hatakeyama M."/>
            <person name="Aluri S."/>
            <person name="Balachadran M.T."/>
            <person name="Sivarajan S.R."/>
            <person name="Patrignani A."/>
            <person name="Gruter S."/>
            <person name="Poveda L."/>
            <person name="Shimizu-Inatsugi R."/>
            <person name="Baeten J."/>
            <person name="Francoijs K.J."/>
            <person name="Nataraja K.N."/>
            <person name="Reddy Y.A.N."/>
            <person name="Phadnis S."/>
            <person name="Ravikumar R.L."/>
            <person name="Schlapbach R."/>
            <person name="Sreeman S.M."/>
            <person name="Shimizu K.K."/>
        </authorList>
    </citation>
    <scope>NUCLEOTIDE SEQUENCE</scope>
</reference>
<gene>
    <name evidence="3" type="primary">gb27448</name>
    <name evidence="3" type="ORF">PR202_gb27448</name>
</gene>
<keyword evidence="1" id="KW-0472">Membrane</keyword>
<feature type="transmembrane region" description="Helical" evidence="1">
    <location>
        <begin position="12"/>
        <end position="34"/>
    </location>
</feature>
<keyword evidence="1" id="KW-0812">Transmembrane</keyword>
<keyword evidence="4" id="KW-1185">Reference proteome</keyword>
<name>A0AAV5FTX2_ELECO</name>
<dbReference type="Proteomes" id="UP001054889">
    <property type="component" value="Unassembled WGS sequence"/>
</dbReference>
<accession>A0AAV5FTX2</accession>
<reference evidence="3" key="2">
    <citation type="submission" date="2021-12" db="EMBL/GenBank/DDBJ databases">
        <title>Resequencing data analysis of finger millet.</title>
        <authorList>
            <person name="Hatakeyama M."/>
            <person name="Aluri S."/>
            <person name="Balachadran M.T."/>
            <person name="Sivarajan S.R."/>
            <person name="Poveda L."/>
            <person name="Shimizu-Inatsugi R."/>
            <person name="Schlapbach R."/>
            <person name="Sreeman S.M."/>
            <person name="Shimizu K.K."/>
        </authorList>
    </citation>
    <scope>NUCLEOTIDE SEQUENCE</scope>
</reference>
<sequence>MAVRPLDLWNRWGIQIVLLLSLGLQVLLHLLAGVRRRRASSVPRGLLWLAYQMANFIAIYAMGHLTFMNPARDRRLTAFWAPFLLLHQGGPDSIGAYALQDSQLWLRHLKLLIVQALATVYVLYKHLPKGNSLFLQLAAFFMSVVGIAKYVERVVTLKRGNLDSIQSSLKKQPVAKHHHLHHLGQGLVEKRIINDDEESHLLHAHQLFHISKRATVDSWLEKDPEQNTLEMLKALRNKDYKGMWTFAEMVMSLMYDILYTKAAVIHTWPGYIMRLTTSIATPASFLLFHFSGKAGHNKVDAAITYTLLAGAFLMEITSLLGALGSTWAYAFLNTTRWSWLRYAALCSGRWDRFHRLVKAVRGRAGGDISSRRWSGKMGQYNMLHFSSRQRRAYRPILGRLVAIFGFEEFWNRKHYSTTVDISDDLKKGLFEYIQRTTKTGLNTHGVIRKSWGQEALEGEDKDLYERIKKNRNLGLEFQEGIIIWHIGTDIFLTKRNRDASDEADLVKSIRALSNYMMFLLVDRPNMLPGLPQATVYQRTCKNLSDRCRAQGDPSRNICFVLKEILCLRDGPEVNEQRHIQDLANIVYKERPQYSPSVPRLSHANGVAEELLNTQKQKGSNSVLQLLLNVWMDFLVYAANRCSRKSHAKKLSQGGELTTLVWIMTHYLNQEAYVGQKD</sequence>
<evidence type="ECO:0000313" key="3">
    <source>
        <dbReference type="EMBL" id="GJN38411.1"/>
    </source>
</evidence>
<dbReference type="Pfam" id="PF04578">
    <property type="entry name" value="DUF594"/>
    <property type="match status" value="1"/>
</dbReference>
<comment type="caution">
    <text evidence="3">The sequence shown here is derived from an EMBL/GenBank/DDBJ whole genome shotgun (WGS) entry which is preliminary data.</text>
</comment>
<evidence type="ECO:0000256" key="1">
    <source>
        <dbReference type="SAM" id="Phobius"/>
    </source>
</evidence>
<dbReference type="PANTHER" id="PTHR31325">
    <property type="entry name" value="OS01G0798800 PROTEIN-RELATED"/>
    <property type="match status" value="1"/>
</dbReference>
<keyword evidence="1" id="KW-1133">Transmembrane helix</keyword>
<dbReference type="AlphaFoldDB" id="A0AAV5FTX2"/>
<feature type="transmembrane region" description="Helical" evidence="1">
    <location>
        <begin position="133"/>
        <end position="151"/>
    </location>
</feature>
<dbReference type="InterPro" id="IPR025315">
    <property type="entry name" value="DUF4220"/>
</dbReference>